<dbReference type="SUPFAM" id="SSF53098">
    <property type="entry name" value="Ribonuclease H-like"/>
    <property type="match status" value="1"/>
</dbReference>
<dbReference type="GO" id="GO:0005829">
    <property type="term" value="C:cytosol"/>
    <property type="evidence" value="ECO:0007669"/>
    <property type="project" value="TreeGrafter"/>
</dbReference>
<dbReference type="InterPro" id="IPR014013">
    <property type="entry name" value="Helic_SF1/SF2_ATP-bd_DinG/Rad3"/>
</dbReference>
<evidence type="ECO:0000256" key="3">
    <source>
        <dbReference type="ARBA" id="ARBA00022705"/>
    </source>
</evidence>
<evidence type="ECO:0000256" key="11">
    <source>
        <dbReference type="RuleBase" id="RU364106"/>
    </source>
</evidence>
<proteinExistence type="inferred from homology"/>
<dbReference type="FunFam" id="3.30.420.10:FF:000045">
    <property type="entry name" value="3'-5' exonuclease DinG"/>
    <property type="match status" value="1"/>
</dbReference>
<dbReference type="PANTHER" id="PTHR30231">
    <property type="entry name" value="DNA POLYMERASE III SUBUNIT EPSILON"/>
    <property type="match status" value="1"/>
</dbReference>
<dbReference type="GO" id="GO:0008408">
    <property type="term" value="F:3'-5' exonuclease activity"/>
    <property type="evidence" value="ECO:0007669"/>
    <property type="project" value="UniProtKB-UniRule"/>
</dbReference>
<dbReference type="SUPFAM" id="SSF52540">
    <property type="entry name" value="P-loop containing nucleoside triphosphate hydrolases"/>
    <property type="match status" value="1"/>
</dbReference>
<dbReference type="InterPro" id="IPR027417">
    <property type="entry name" value="P-loop_NTPase"/>
</dbReference>
<sequence length="968" mass="111189">MVNLKVSNQKRNAEHRLEFLGDSANFKTKLVKKMSNLQTYAVVDLEMTGTNPNGSERLIQFSCVFTEGNKIVNTFSTLINPLRKIPEDVQNLTNITDKDVKNAPTFDEVAGTIYALLSDTVFVAHNIELDYRFLNSEFERIGFPKLDLEGIDTVQLAQIAFPTLASYRLGDLAHFLGFKHKHPHHADSDAFVTAELFILLQKKLASMPEALLKSLLKLSDALLYETKQCILQAYENKRKQYEMLDKEHIEVEGIVLRRPRFEVKKGFNDKFPKTEAEQSRLFSGVIDWRKEQAKMMNDIYEHFNDDEKMLLVQAPTGMGKTLGYLVPGAYQAQEGDSTVVSTSTTALLDQIVKESVPLLKKIVPFDFTYEVMKGSGHYIDLEKFSHTLKIPMNNQTRLLQMRILSWLWQTTTGDMDELRLTTYRAQLFKMIKHAGVGSLSDKSAFYGLDFVRLRDVRVKFADFVFTNHSYLVRHAEEIGKEKANLILDEAQNIPSVAMEQSGSVFDFDLVKIYSDTLLVSMESRISFSFEGLIRQHFLTKNEYRTILRNIQIIDHSVPFIREKFWERYVRTKGGSKKEFVETLLSPNKVLGLLKGNFAIFLKTTKAYTELLGQMTEMKQRFFRALDAGTLDHEAVNLLTDWFIDCEKLVESMEKWHLLEFSELEKMDETTLVWMKYSPNNPKTHLRLCFSRLEAGKYLEERVYGYFKHIVMCGALLFTKKTEDYTKDQLRLDNDVLTKRYQSAFDYAHQARAVFATDSPDLSSMLSKAEYHAYLTDALADIIEKTSLQTLVLFNSLEDIEAVYNGLSVRGLNKKREILAQGVNGTPEKLKKRFVLTSSKSILLGAGSFWEGIDLPEEKLELLVITRLPFQSPDSLINKVRYRNVQAKGHNPFSAVSLPEAALKFRQGFGRLIRTKDDHGILAVLDSRIVNKRYAHEFTDTLPKNLRIDRVEMKDIPEIIRDAEKDFGF</sequence>
<evidence type="ECO:0000256" key="9">
    <source>
        <dbReference type="ARBA" id="ARBA00022932"/>
    </source>
</evidence>
<dbReference type="Gene3D" id="3.30.420.10">
    <property type="entry name" value="Ribonuclease H-like superfamily/Ribonuclease H"/>
    <property type="match status" value="1"/>
</dbReference>
<dbReference type="GO" id="GO:0004386">
    <property type="term" value="F:helicase activity"/>
    <property type="evidence" value="ECO:0007669"/>
    <property type="project" value="UniProtKB-KW"/>
</dbReference>
<dbReference type="PROSITE" id="PS51193">
    <property type="entry name" value="HELICASE_ATP_BIND_2"/>
    <property type="match status" value="1"/>
</dbReference>
<dbReference type="CDD" id="cd06127">
    <property type="entry name" value="DEDDh"/>
    <property type="match status" value="1"/>
</dbReference>
<evidence type="ECO:0000256" key="6">
    <source>
        <dbReference type="ARBA" id="ARBA00022801"/>
    </source>
</evidence>
<dbReference type="GO" id="GO:0005524">
    <property type="term" value="F:ATP binding"/>
    <property type="evidence" value="ECO:0007669"/>
    <property type="project" value="UniProtKB-UniRule"/>
</dbReference>
<keyword evidence="3" id="KW-0235">DNA replication</keyword>
<protein>
    <recommendedName>
        <fullName evidence="10 11">3'-5' exonuclease DinG</fullName>
        <ecNumber evidence="10 11">3.1.-.-</ecNumber>
    </recommendedName>
</protein>
<dbReference type="Proteomes" id="UP000182635">
    <property type="component" value="Unassembled WGS sequence"/>
</dbReference>
<evidence type="ECO:0000256" key="10">
    <source>
        <dbReference type="HAMAP-Rule" id="MF_02206"/>
    </source>
</evidence>
<accession>A0A1I2PNC7</accession>
<feature type="domain" description="Helicase ATP-binding" evidence="12">
    <location>
        <begin position="278"/>
        <end position="541"/>
    </location>
</feature>
<evidence type="ECO:0000313" key="13">
    <source>
        <dbReference type="EMBL" id="SFG17558.1"/>
    </source>
</evidence>
<dbReference type="AlphaFoldDB" id="A0A1I2PNC7"/>
<keyword evidence="9" id="KW-0239">DNA-directed DNA polymerase</keyword>
<feature type="short sequence motif" description="DEAH box" evidence="10">
    <location>
        <begin position="488"/>
        <end position="491"/>
    </location>
</feature>
<keyword evidence="6 10" id="KW-0378">Hydrolase</keyword>
<evidence type="ECO:0000256" key="8">
    <source>
        <dbReference type="ARBA" id="ARBA00022840"/>
    </source>
</evidence>
<organism evidence="13 14">
    <name type="scientific">Ligilactobacillus ruminis DSM 20403 = NBRC 102161</name>
    <dbReference type="NCBI Taxonomy" id="1423798"/>
    <lineage>
        <taxon>Bacteria</taxon>
        <taxon>Bacillati</taxon>
        <taxon>Bacillota</taxon>
        <taxon>Bacilli</taxon>
        <taxon>Lactobacillales</taxon>
        <taxon>Lactobacillaceae</taxon>
        <taxon>Ligilactobacillus</taxon>
    </lineage>
</organism>
<evidence type="ECO:0000259" key="12">
    <source>
        <dbReference type="PROSITE" id="PS51193"/>
    </source>
</evidence>
<keyword evidence="1" id="KW-0808">Transferase</keyword>
<evidence type="ECO:0000256" key="2">
    <source>
        <dbReference type="ARBA" id="ARBA00022695"/>
    </source>
</evidence>
<evidence type="ECO:0000256" key="7">
    <source>
        <dbReference type="ARBA" id="ARBA00022839"/>
    </source>
</evidence>
<reference evidence="14" key="1">
    <citation type="submission" date="2016-10" db="EMBL/GenBank/DDBJ databases">
        <authorList>
            <person name="Varghese N."/>
            <person name="Submissions S."/>
        </authorList>
    </citation>
    <scope>NUCLEOTIDE SEQUENCE [LARGE SCALE GENOMIC DNA]</scope>
    <source>
        <strain evidence="14">DSM 20403</strain>
    </source>
</reference>
<dbReference type="NCBIfam" id="TIGR01407">
    <property type="entry name" value="dinG_rel"/>
    <property type="match status" value="1"/>
</dbReference>
<dbReference type="InterPro" id="IPR036397">
    <property type="entry name" value="RNaseH_sf"/>
</dbReference>
<dbReference type="EMBL" id="FOPI01000004">
    <property type="protein sequence ID" value="SFG17558.1"/>
    <property type="molecule type" value="Genomic_DNA"/>
</dbReference>
<evidence type="ECO:0000256" key="5">
    <source>
        <dbReference type="ARBA" id="ARBA00022741"/>
    </source>
</evidence>
<comment type="function">
    <text evidence="10 11">3'-5' exonuclease.</text>
</comment>
<name>A0A1I2PNC7_9LACO</name>
<dbReference type="GO" id="GO:0003887">
    <property type="term" value="F:DNA-directed DNA polymerase activity"/>
    <property type="evidence" value="ECO:0007669"/>
    <property type="project" value="UniProtKB-KW"/>
</dbReference>
<dbReference type="NCBIfam" id="TIGR00573">
    <property type="entry name" value="dnaq"/>
    <property type="match status" value="1"/>
</dbReference>
<dbReference type="GO" id="GO:0003677">
    <property type="term" value="F:DNA binding"/>
    <property type="evidence" value="ECO:0007669"/>
    <property type="project" value="InterPro"/>
</dbReference>
<dbReference type="EC" id="3.1.-.-" evidence="10 11"/>
<dbReference type="PANTHER" id="PTHR30231:SF41">
    <property type="entry name" value="DNA POLYMERASE III SUBUNIT EPSILON"/>
    <property type="match status" value="1"/>
</dbReference>
<dbReference type="InterPro" id="IPR006054">
    <property type="entry name" value="DnaQ"/>
</dbReference>
<dbReference type="InterPro" id="IPR012337">
    <property type="entry name" value="RNaseH-like_sf"/>
</dbReference>
<dbReference type="InterPro" id="IPR011545">
    <property type="entry name" value="DEAD/DEAH_box_helicase_dom"/>
</dbReference>
<dbReference type="InterPro" id="IPR006555">
    <property type="entry name" value="ATP-dep_Helicase_C"/>
</dbReference>
<dbReference type="OrthoDB" id="9803913at2"/>
<evidence type="ECO:0000256" key="4">
    <source>
        <dbReference type="ARBA" id="ARBA00022722"/>
    </source>
</evidence>
<gene>
    <name evidence="10 11" type="primary">dinG</name>
    <name evidence="13" type="ORF">SAMN02910432_00204</name>
</gene>
<dbReference type="SMART" id="SM00479">
    <property type="entry name" value="EXOIII"/>
    <property type="match status" value="1"/>
</dbReference>
<dbReference type="Gene3D" id="3.40.50.300">
    <property type="entry name" value="P-loop containing nucleotide triphosphate hydrolases"/>
    <property type="match status" value="2"/>
</dbReference>
<keyword evidence="5 10" id="KW-0547">Nucleotide-binding</keyword>
<keyword evidence="8 10" id="KW-0067">ATP-binding</keyword>
<evidence type="ECO:0000313" key="14">
    <source>
        <dbReference type="Proteomes" id="UP000182635"/>
    </source>
</evidence>
<dbReference type="SMART" id="SM00491">
    <property type="entry name" value="HELICc2"/>
    <property type="match status" value="1"/>
</dbReference>
<comment type="similarity">
    <text evidence="10 11">Belongs to the helicase family. DinG subfamily. Type 2 sub-subfamily.</text>
</comment>
<keyword evidence="7 10" id="KW-0269">Exonuclease</keyword>
<dbReference type="GO" id="GO:0016818">
    <property type="term" value="F:hydrolase activity, acting on acid anhydrides, in phosphorus-containing anhydrides"/>
    <property type="evidence" value="ECO:0007669"/>
    <property type="project" value="InterPro"/>
</dbReference>
<dbReference type="InterPro" id="IPR013520">
    <property type="entry name" value="Ribonucl_H"/>
</dbReference>
<dbReference type="HAMAP" id="MF_02206">
    <property type="entry name" value="DinG_exonucl"/>
    <property type="match status" value="1"/>
</dbReference>
<evidence type="ECO:0000256" key="1">
    <source>
        <dbReference type="ARBA" id="ARBA00022679"/>
    </source>
</evidence>
<keyword evidence="4 10" id="KW-0540">Nuclease</keyword>
<feature type="binding site" evidence="10">
    <location>
        <begin position="314"/>
        <end position="321"/>
    </location>
    <ligand>
        <name>ATP</name>
        <dbReference type="ChEBI" id="CHEBI:30616"/>
    </ligand>
</feature>
<keyword evidence="13" id="KW-0347">Helicase</keyword>
<dbReference type="Pfam" id="PF13307">
    <property type="entry name" value="Helicase_C_2"/>
    <property type="match status" value="1"/>
</dbReference>
<dbReference type="Pfam" id="PF00270">
    <property type="entry name" value="DEAD"/>
    <property type="match status" value="1"/>
</dbReference>
<keyword evidence="2" id="KW-0548">Nucleotidyltransferase</keyword>
<dbReference type="Pfam" id="PF00929">
    <property type="entry name" value="RNase_T"/>
    <property type="match status" value="1"/>
</dbReference>
<dbReference type="InterPro" id="IPR006310">
    <property type="entry name" value="DinG"/>
</dbReference>
<dbReference type="GO" id="GO:0045004">
    <property type="term" value="P:DNA replication proofreading"/>
    <property type="evidence" value="ECO:0007669"/>
    <property type="project" value="TreeGrafter"/>
</dbReference>